<gene>
    <name evidence="1" type="ORF">BASA50_004724</name>
</gene>
<dbReference type="EMBL" id="JAFCIX010000172">
    <property type="protein sequence ID" value="KAH6596966.1"/>
    <property type="molecule type" value="Genomic_DNA"/>
</dbReference>
<dbReference type="Proteomes" id="UP001648503">
    <property type="component" value="Unassembled WGS sequence"/>
</dbReference>
<accession>A0ABQ8FHL2</accession>
<reference evidence="1 2" key="1">
    <citation type="submission" date="2021-02" db="EMBL/GenBank/DDBJ databases">
        <title>Variation within the Batrachochytrium salamandrivorans European outbreak.</title>
        <authorList>
            <person name="Kelly M."/>
            <person name="Pasmans F."/>
            <person name="Shea T.P."/>
            <person name="Munoz J.F."/>
            <person name="Carranza S."/>
            <person name="Cuomo C.A."/>
            <person name="Martel A."/>
        </authorList>
    </citation>
    <scope>NUCLEOTIDE SEQUENCE [LARGE SCALE GENOMIC DNA]</scope>
    <source>
        <strain evidence="1 2">AMFP18/2</strain>
    </source>
</reference>
<evidence type="ECO:0000313" key="1">
    <source>
        <dbReference type="EMBL" id="KAH6596966.1"/>
    </source>
</evidence>
<evidence type="ECO:0008006" key="3">
    <source>
        <dbReference type="Google" id="ProtNLM"/>
    </source>
</evidence>
<organism evidence="1 2">
    <name type="scientific">Batrachochytrium salamandrivorans</name>
    <dbReference type="NCBI Taxonomy" id="1357716"/>
    <lineage>
        <taxon>Eukaryota</taxon>
        <taxon>Fungi</taxon>
        <taxon>Fungi incertae sedis</taxon>
        <taxon>Chytridiomycota</taxon>
        <taxon>Chytridiomycota incertae sedis</taxon>
        <taxon>Chytridiomycetes</taxon>
        <taxon>Rhizophydiales</taxon>
        <taxon>Rhizophydiales incertae sedis</taxon>
        <taxon>Batrachochytrium</taxon>
    </lineage>
</organism>
<keyword evidence="2" id="KW-1185">Reference proteome</keyword>
<evidence type="ECO:0000313" key="2">
    <source>
        <dbReference type="Proteomes" id="UP001648503"/>
    </source>
</evidence>
<protein>
    <recommendedName>
        <fullName evidence="3">AGC-kinase C-terminal domain-containing protein</fullName>
    </recommendedName>
</protein>
<name>A0ABQ8FHL2_9FUNG</name>
<sequence length="82" mass="9240">MMIGQEDYEFDPDAMDYEMDHSQAEGAAGGSRLQYSYRSATGVFTDEILGGGCMRSNPEDIIVDSNFFNDFPDTFDDRDFTL</sequence>
<proteinExistence type="predicted"/>
<comment type="caution">
    <text evidence="1">The sequence shown here is derived from an EMBL/GenBank/DDBJ whole genome shotgun (WGS) entry which is preliminary data.</text>
</comment>